<evidence type="ECO:0000259" key="9">
    <source>
        <dbReference type="PROSITE" id="PS50893"/>
    </source>
</evidence>
<comment type="subcellular location">
    <subcellularLocation>
        <location evidence="1">Cell membrane</location>
        <topology evidence="1">Peripheral membrane protein</topology>
    </subcellularLocation>
</comment>
<evidence type="ECO:0000313" key="11">
    <source>
        <dbReference type="Proteomes" id="UP000681526"/>
    </source>
</evidence>
<evidence type="ECO:0000256" key="6">
    <source>
        <dbReference type="ARBA" id="ARBA00022840"/>
    </source>
</evidence>
<organism evidence="10 11">
    <name type="scientific">Thermobacillus xylanilyticus</name>
    <dbReference type="NCBI Taxonomy" id="76633"/>
    <lineage>
        <taxon>Bacteria</taxon>
        <taxon>Bacillati</taxon>
        <taxon>Bacillota</taxon>
        <taxon>Bacilli</taxon>
        <taxon>Bacillales</taxon>
        <taxon>Paenibacillaceae</taxon>
        <taxon>Thermobacillus</taxon>
    </lineage>
</organism>
<keyword evidence="8" id="KW-0472">Membrane</keyword>
<evidence type="ECO:0000313" key="10">
    <source>
        <dbReference type="EMBL" id="CAG5079247.1"/>
    </source>
</evidence>
<dbReference type="SMART" id="SM00382">
    <property type="entry name" value="AAA"/>
    <property type="match status" value="1"/>
</dbReference>
<evidence type="ECO:0000256" key="3">
    <source>
        <dbReference type="ARBA" id="ARBA00022448"/>
    </source>
</evidence>
<keyword evidence="3" id="KW-0813">Transport</keyword>
<dbReference type="InterPro" id="IPR003439">
    <property type="entry name" value="ABC_transporter-like_ATP-bd"/>
</dbReference>
<keyword evidence="11" id="KW-1185">Reference proteome</keyword>
<dbReference type="InterPro" id="IPR003593">
    <property type="entry name" value="AAA+_ATPase"/>
</dbReference>
<keyword evidence="5" id="KW-0547">Nucleotide-binding</keyword>
<feature type="domain" description="ABC transporter" evidence="9">
    <location>
        <begin position="2"/>
        <end position="239"/>
    </location>
</feature>
<comment type="caution">
    <text evidence="10">The sequence shown here is derived from an EMBL/GenBank/DDBJ whole genome shotgun (WGS) entry which is preliminary data.</text>
</comment>
<dbReference type="Proteomes" id="UP000681526">
    <property type="component" value="Unassembled WGS sequence"/>
</dbReference>
<dbReference type="InterPro" id="IPR050095">
    <property type="entry name" value="ECF_ABC_transporter_ATP-bd"/>
</dbReference>
<keyword evidence="6" id="KW-0067">ATP-binding</keyword>
<dbReference type="InterPro" id="IPR017871">
    <property type="entry name" value="ABC_transporter-like_CS"/>
</dbReference>
<keyword evidence="7" id="KW-1278">Translocase</keyword>
<evidence type="ECO:0000256" key="8">
    <source>
        <dbReference type="ARBA" id="ARBA00023136"/>
    </source>
</evidence>
<reference evidence="10 11" key="1">
    <citation type="submission" date="2021-04" db="EMBL/GenBank/DDBJ databases">
        <authorList>
            <person name="Rakotoarivonina H."/>
        </authorList>
    </citation>
    <scope>NUCLEOTIDE SEQUENCE [LARGE SCALE GENOMIC DNA]</scope>
    <source>
        <strain evidence="10 11">XE</strain>
    </source>
</reference>
<dbReference type="Gene3D" id="3.40.50.300">
    <property type="entry name" value="P-loop containing nucleotide triphosphate hydrolases"/>
    <property type="match status" value="1"/>
</dbReference>
<dbReference type="RefSeq" id="WP_213483402.1">
    <property type="nucleotide sequence ID" value="NZ_CAJRAY010000017.1"/>
</dbReference>
<protein>
    <submittedName>
        <fullName evidence="10">ABC transporter (ATP-binding protein)</fullName>
    </submittedName>
</protein>
<evidence type="ECO:0000256" key="7">
    <source>
        <dbReference type="ARBA" id="ARBA00022967"/>
    </source>
</evidence>
<proteinExistence type="inferred from homology"/>
<dbReference type="CDD" id="cd03225">
    <property type="entry name" value="ABC_cobalt_CbiO_domain1"/>
    <property type="match status" value="1"/>
</dbReference>
<evidence type="ECO:0000256" key="2">
    <source>
        <dbReference type="ARBA" id="ARBA00005417"/>
    </source>
</evidence>
<dbReference type="InterPro" id="IPR015856">
    <property type="entry name" value="ABC_transpr_CbiO/EcfA_su"/>
</dbReference>
<name>A0ABN7RJI3_THEXY</name>
<evidence type="ECO:0000256" key="4">
    <source>
        <dbReference type="ARBA" id="ARBA00022475"/>
    </source>
</evidence>
<dbReference type="SUPFAM" id="SSF52540">
    <property type="entry name" value="P-loop containing nucleoside triphosphate hydrolases"/>
    <property type="match status" value="1"/>
</dbReference>
<keyword evidence="4" id="KW-1003">Cell membrane</keyword>
<sequence>MIRLQQVTWRRENRDILKGVDLHVRPGEHWVILGRNGCGKTTILEMITGYLFPTSGTVEVLGHRYGRVDVREVRKKIGYISQSLVEKMSLSDPVWEVVATGEYAYLRFYQTIDPDVVRKAHDMLERLGIAHLANQPFGTLSQGERKKALLARALMAEPELLIMDEACAGLDLYEREKLLADLNRLGNLAKTVLYVTHHIEEAIPLFTHAAIVHDGRIAAAGPKREVLTGETLSRAYELPIEVDWVYDRPWIRTQGAGVRT</sequence>
<evidence type="ECO:0000256" key="1">
    <source>
        <dbReference type="ARBA" id="ARBA00004202"/>
    </source>
</evidence>
<comment type="similarity">
    <text evidence="2">Belongs to the ABC transporter superfamily.</text>
</comment>
<accession>A0ABN7RJI3</accession>
<dbReference type="InterPro" id="IPR027417">
    <property type="entry name" value="P-loop_NTPase"/>
</dbReference>
<dbReference type="PANTHER" id="PTHR43553">
    <property type="entry name" value="HEAVY METAL TRANSPORTER"/>
    <property type="match status" value="1"/>
</dbReference>
<gene>
    <name evidence="10" type="primary">txxe53- ylmA3</name>
    <name evidence="10" type="ORF">TXXE_02930</name>
</gene>
<dbReference type="PANTHER" id="PTHR43553:SF3">
    <property type="entry name" value="ABC TRANSPORTER ATP-BINDING PROTEIN MODF"/>
    <property type="match status" value="1"/>
</dbReference>
<dbReference type="PROSITE" id="PS50893">
    <property type="entry name" value="ABC_TRANSPORTER_2"/>
    <property type="match status" value="1"/>
</dbReference>
<evidence type="ECO:0000256" key="5">
    <source>
        <dbReference type="ARBA" id="ARBA00022741"/>
    </source>
</evidence>
<dbReference type="EMBL" id="CAJRAY010000017">
    <property type="protein sequence ID" value="CAG5079247.1"/>
    <property type="molecule type" value="Genomic_DNA"/>
</dbReference>
<dbReference type="PROSITE" id="PS00211">
    <property type="entry name" value="ABC_TRANSPORTER_1"/>
    <property type="match status" value="1"/>
</dbReference>
<dbReference type="Pfam" id="PF00005">
    <property type="entry name" value="ABC_tran"/>
    <property type="match status" value="1"/>
</dbReference>